<feature type="domain" description="Ion transport" evidence="7">
    <location>
        <begin position="80"/>
        <end position="310"/>
    </location>
</feature>
<dbReference type="GO" id="GO:0005249">
    <property type="term" value="F:voltage-gated potassium channel activity"/>
    <property type="evidence" value="ECO:0007669"/>
    <property type="project" value="InterPro"/>
</dbReference>
<name>A0AAV2JPU9_KNICA</name>
<dbReference type="Gene3D" id="1.10.287.70">
    <property type="match status" value="1"/>
</dbReference>
<organism evidence="8 9">
    <name type="scientific">Knipowitschia caucasica</name>
    <name type="common">Caucasian dwarf goby</name>
    <name type="synonym">Pomatoschistus caucasicus</name>
    <dbReference type="NCBI Taxonomy" id="637954"/>
    <lineage>
        <taxon>Eukaryota</taxon>
        <taxon>Metazoa</taxon>
        <taxon>Chordata</taxon>
        <taxon>Craniata</taxon>
        <taxon>Vertebrata</taxon>
        <taxon>Euteleostomi</taxon>
        <taxon>Actinopterygii</taxon>
        <taxon>Neopterygii</taxon>
        <taxon>Teleostei</taxon>
        <taxon>Neoteleostei</taxon>
        <taxon>Acanthomorphata</taxon>
        <taxon>Gobiaria</taxon>
        <taxon>Gobiiformes</taxon>
        <taxon>Gobioidei</taxon>
        <taxon>Gobiidae</taxon>
        <taxon>Gobiinae</taxon>
        <taxon>Knipowitschia</taxon>
    </lineage>
</organism>
<accession>A0AAV2JPU9</accession>
<dbReference type="InterPro" id="IPR050818">
    <property type="entry name" value="KCNH_animal-type"/>
</dbReference>
<keyword evidence="4 6" id="KW-0472">Membrane</keyword>
<sequence length="312" mass="35131">MKLQCIAFLWIKNSPLLDLPVGHFTMGSTSDKAIDVPEPEDKSEDQPVVSKSKASVDPWPPSLLFHNGCPLLNHGGIARTLWDIIVNVATLYIAIIVPYEITFMRANLANRPTLGLDTIMEIFFVLDILVNFRTSYEVEEVLVTDSRSICVRYVKSWLLIDIIAATPLDLLHIFNIHVIDMMHLMKTVRLVRLVRLIKKLEKYSANSTLVLSILMFSFTLIAHWAACVWYEIGLFDLGTSHWHAGWLAQMAERLERSYMANRTGGLSEADAYTGALYFTVSSMTTVGFGNISPQTKPEKWFATCLMLSGVSK</sequence>
<protein>
    <recommendedName>
        <fullName evidence="7">Ion transport domain-containing protein</fullName>
    </recommendedName>
</protein>
<evidence type="ECO:0000256" key="5">
    <source>
        <dbReference type="SAM" id="MobiDB-lite"/>
    </source>
</evidence>
<dbReference type="PRINTS" id="PR01463">
    <property type="entry name" value="EAGCHANLFMLY"/>
</dbReference>
<dbReference type="GO" id="GO:0042391">
    <property type="term" value="P:regulation of membrane potential"/>
    <property type="evidence" value="ECO:0007669"/>
    <property type="project" value="TreeGrafter"/>
</dbReference>
<evidence type="ECO:0000313" key="8">
    <source>
        <dbReference type="EMBL" id="CAL1579560.1"/>
    </source>
</evidence>
<feature type="region of interest" description="Disordered" evidence="5">
    <location>
        <begin position="32"/>
        <end position="54"/>
    </location>
</feature>
<gene>
    <name evidence="8" type="ORF">KC01_LOCUS10588</name>
</gene>
<keyword evidence="3 6" id="KW-1133">Transmembrane helix</keyword>
<feature type="transmembrane region" description="Helical" evidence="6">
    <location>
        <begin position="81"/>
        <end position="102"/>
    </location>
</feature>
<keyword evidence="9" id="KW-1185">Reference proteome</keyword>
<dbReference type="SUPFAM" id="SSF81324">
    <property type="entry name" value="Voltage-gated potassium channels"/>
    <property type="match status" value="1"/>
</dbReference>
<dbReference type="Proteomes" id="UP001497482">
    <property type="component" value="Chromosome 14"/>
</dbReference>
<reference evidence="8 9" key="1">
    <citation type="submission" date="2024-04" db="EMBL/GenBank/DDBJ databases">
        <authorList>
            <person name="Waldvogel A.-M."/>
            <person name="Schoenle A."/>
        </authorList>
    </citation>
    <scope>NUCLEOTIDE SEQUENCE [LARGE SCALE GENOMIC DNA]</scope>
</reference>
<comment type="subcellular location">
    <subcellularLocation>
        <location evidence="1">Membrane</location>
        <topology evidence="1">Multi-pass membrane protein</topology>
    </subcellularLocation>
</comment>
<dbReference type="InterPro" id="IPR003938">
    <property type="entry name" value="K_chnl_volt-dep_EAG/ELK/ERG"/>
</dbReference>
<dbReference type="PANTHER" id="PTHR10217">
    <property type="entry name" value="VOLTAGE AND LIGAND GATED POTASSIUM CHANNEL"/>
    <property type="match status" value="1"/>
</dbReference>
<evidence type="ECO:0000313" key="9">
    <source>
        <dbReference type="Proteomes" id="UP001497482"/>
    </source>
</evidence>
<dbReference type="Pfam" id="PF00520">
    <property type="entry name" value="Ion_trans"/>
    <property type="match status" value="1"/>
</dbReference>
<evidence type="ECO:0000256" key="6">
    <source>
        <dbReference type="SAM" id="Phobius"/>
    </source>
</evidence>
<feature type="transmembrane region" description="Helical" evidence="6">
    <location>
        <begin position="156"/>
        <end position="182"/>
    </location>
</feature>
<dbReference type="InterPro" id="IPR005821">
    <property type="entry name" value="Ion_trans_dom"/>
</dbReference>
<dbReference type="EMBL" id="OZ035836">
    <property type="protein sequence ID" value="CAL1579560.1"/>
    <property type="molecule type" value="Genomic_DNA"/>
</dbReference>
<evidence type="ECO:0000256" key="2">
    <source>
        <dbReference type="ARBA" id="ARBA00022692"/>
    </source>
</evidence>
<evidence type="ECO:0000256" key="4">
    <source>
        <dbReference type="ARBA" id="ARBA00023136"/>
    </source>
</evidence>
<dbReference type="GO" id="GO:0005886">
    <property type="term" value="C:plasma membrane"/>
    <property type="evidence" value="ECO:0007669"/>
    <property type="project" value="TreeGrafter"/>
</dbReference>
<evidence type="ECO:0000259" key="7">
    <source>
        <dbReference type="Pfam" id="PF00520"/>
    </source>
</evidence>
<proteinExistence type="predicted"/>
<dbReference type="PANTHER" id="PTHR10217:SF637">
    <property type="entry name" value="EAG-LIKE K[+] CHANNEL, ISOFORM A"/>
    <property type="match status" value="1"/>
</dbReference>
<evidence type="ECO:0000256" key="1">
    <source>
        <dbReference type="ARBA" id="ARBA00004141"/>
    </source>
</evidence>
<feature type="transmembrane region" description="Helical" evidence="6">
    <location>
        <begin position="203"/>
        <end position="226"/>
    </location>
</feature>
<dbReference type="AlphaFoldDB" id="A0AAV2JPU9"/>
<evidence type="ECO:0000256" key="3">
    <source>
        <dbReference type="ARBA" id="ARBA00022989"/>
    </source>
</evidence>
<keyword evidence="2 6" id="KW-0812">Transmembrane</keyword>